<evidence type="ECO:0000256" key="4">
    <source>
        <dbReference type="ARBA" id="ARBA00022563"/>
    </source>
</evidence>
<evidence type="ECO:0000256" key="6">
    <source>
        <dbReference type="ARBA" id="ARBA00023002"/>
    </source>
</evidence>
<comment type="catalytic activity">
    <reaction evidence="8">
        <text>(6S)-5,6,7,8-tetrahydrofolate + NADP(+) = 7,8-dihydrofolate + NADPH + H(+)</text>
        <dbReference type="Rhea" id="RHEA:15009"/>
        <dbReference type="ChEBI" id="CHEBI:15378"/>
        <dbReference type="ChEBI" id="CHEBI:57451"/>
        <dbReference type="ChEBI" id="CHEBI:57453"/>
        <dbReference type="ChEBI" id="CHEBI:57783"/>
        <dbReference type="ChEBI" id="CHEBI:58349"/>
        <dbReference type="EC" id="1.5.1.3"/>
    </reaction>
</comment>
<dbReference type="GO" id="GO:0005829">
    <property type="term" value="C:cytosol"/>
    <property type="evidence" value="ECO:0007669"/>
    <property type="project" value="TreeGrafter"/>
</dbReference>
<dbReference type="EMBL" id="LKAJ01000002">
    <property type="protein sequence ID" value="KRG22250.1"/>
    <property type="molecule type" value="Genomic_DNA"/>
</dbReference>
<dbReference type="UniPathway" id="UPA00077">
    <property type="reaction ID" value="UER00158"/>
</dbReference>
<keyword evidence="4 8" id="KW-0554">One-carbon metabolism</keyword>
<dbReference type="STRING" id="295108.HT99x_00669"/>
<dbReference type="AlphaFoldDB" id="A0A0Q9YXI8"/>
<dbReference type="GO" id="GO:0046654">
    <property type="term" value="P:tetrahydrofolate biosynthetic process"/>
    <property type="evidence" value="ECO:0007669"/>
    <property type="project" value="UniProtKB-UniPathway"/>
</dbReference>
<comment type="pathway">
    <text evidence="1 8">Cofactor biosynthesis; tetrahydrofolate biosynthesis; 5,6,7,8-tetrahydrofolate from 7,8-dihydrofolate: step 1/1.</text>
</comment>
<dbReference type="PRINTS" id="PR00070">
    <property type="entry name" value="DHFR"/>
</dbReference>
<accession>A0A0Q9YXI8</accession>
<dbReference type="GO" id="GO:0046452">
    <property type="term" value="P:dihydrofolate metabolic process"/>
    <property type="evidence" value="ECO:0007669"/>
    <property type="project" value="TreeGrafter"/>
</dbReference>
<evidence type="ECO:0000256" key="8">
    <source>
        <dbReference type="PIRNR" id="PIRNR000194"/>
    </source>
</evidence>
<gene>
    <name evidence="10" type="primary">dfrA</name>
    <name evidence="10" type="ORF">HT99x_00669</name>
    <name evidence="11" type="ORF">HT99x_014000</name>
</gene>
<dbReference type="InterPro" id="IPR024072">
    <property type="entry name" value="DHFR-like_dom_sf"/>
</dbReference>
<evidence type="ECO:0000256" key="3">
    <source>
        <dbReference type="ARBA" id="ARBA00012856"/>
    </source>
</evidence>
<evidence type="ECO:0000259" key="9">
    <source>
        <dbReference type="PROSITE" id="PS51330"/>
    </source>
</evidence>
<dbReference type="RefSeq" id="WP_200957089.1">
    <property type="nucleotide sequence ID" value="NZ_LKAJ02000001.1"/>
</dbReference>
<evidence type="ECO:0000256" key="1">
    <source>
        <dbReference type="ARBA" id="ARBA00004903"/>
    </source>
</evidence>
<dbReference type="SUPFAM" id="SSF53597">
    <property type="entry name" value="Dihydrofolate reductase-like"/>
    <property type="match status" value="1"/>
</dbReference>
<comment type="caution">
    <text evidence="10">The sequence shown here is derived from an EMBL/GenBank/DDBJ whole genome shotgun (WGS) entry which is preliminary data.</text>
</comment>
<organism evidence="10">
    <name type="scientific">Candidatus Berkiella aquae</name>
    <dbReference type="NCBI Taxonomy" id="295108"/>
    <lineage>
        <taxon>Bacteria</taxon>
        <taxon>Pseudomonadati</taxon>
        <taxon>Pseudomonadota</taxon>
        <taxon>Gammaproteobacteria</taxon>
        <taxon>Candidatus Berkiellales</taxon>
        <taxon>Candidatus Berkiellaceae</taxon>
        <taxon>Candidatus Berkiella</taxon>
    </lineage>
</organism>
<evidence type="ECO:0000256" key="2">
    <source>
        <dbReference type="ARBA" id="ARBA00009539"/>
    </source>
</evidence>
<evidence type="ECO:0000313" key="11">
    <source>
        <dbReference type="EMBL" id="MCS5712549.1"/>
    </source>
</evidence>
<dbReference type="PROSITE" id="PS51330">
    <property type="entry name" value="DHFR_2"/>
    <property type="match status" value="1"/>
</dbReference>
<dbReference type="InterPro" id="IPR012259">
    <property type="entry name" value="DHFR"/>
</dbReference>
<feature type="domain" description="DHFR" evidence="9">
    <location>
        <begin position="3"/>
        <end position="160"/>
    </location>
</feature>
<evidence type="ECO:0000313" key="12">
    <source>
        <dbReference type="Proteomes" id="UP000051497"/>
    </source>
</evidence>
<keyword evidence="12" id="KW-1185">Reference proteome</keyword>
<dbReference type="GO" id="GO:0004146">
    <property type="term" value="F:dihydrofolate reductase activity"/>
    <property type="evidence" value="ECO:0007669"/>
    <property type="project" value="UniProtKB-EC"/>
</dbReference>
<reference evidence="11" key="3">
    <citation type="submission" date="2021-06" db="EMBL/GenBank/DDBJ databases">
        <title>Genomic Description and Analysis of Intracellular Bacteria, Candidatus Berkiella cookevillensis and Candidatus Berkiella aquae.</title>
        <authorList>
            <person name="Kidane D.T."/>
            <person name="Mehari Y.T."/>
            <person name="Rice F.C."/>
            <person name="Arivett B.A."/>
            <person name="Farone A.L."/>
            <person name="Berk S.G."/>
            <person name="Farone M.B."/>
        </authorList>
    </citation>
    <scope>NUCLEOTIDE SEQUENCE</scope>
    <source>
        <strain evidence="11">HT99</strain>
    </source>
</reference>
<keyword evidence="5 8" id="KW-0521">NADP</keyword>
<dbReference type="EC" id="1.5.1.3" evidence="3 8"/>
<protein>
    <recommendedName>
        <fullName evidence="3 8">Dihydrofolate reductase</fullName>
        <ecNumber evidence="3 8">1.5.1.3</ecNumber>
    </recommendedName>
</protein>
<evidence type="ECO:0000256" key="7">
    <source>
        <dbReference type="ARBA" id="ARBA00025067"/>
    </source>
</evidence>
<dbReference type="Pfam" id="PF00186">
    <property type="entry name" value="DHFR_1"/>
    <property type="match status" value="1"/>
</dbReference>
<dbReference type="GO" id="GO:0070401">
    <property type="term" value="F:NADP+ binding"/>
    <property type="evidence" value="ECO:0007669"/>
    <property type="project" value="UniProtKB-ARBA"/>
</dbReference>
<proteinExistence type="inferred from homology"/>
<evidence type="ECO:0000256" key="5">
    <source>
        <dbReference type="ARBA" id="ARBA00022857"/>
    </source>
</evidence>
<keyword evidence="6 8" id="KW-0560">Oxidoreductase</keyword>
<name>A0A0Q9YXI8_9GAMM</name>
<dbReference type="FunFam" id="3.40.430.10:FF:000001">
    <property type="entry name" value="Dihydrofolate reductase"/>
    <property type="match status" value="1"/>
</dbReference>
<dbReference type="PANTHER" id="PTHR48069">
    <property type="entry name" value="DIHYDROFOLATE REDUCTASE"/>
    <property type="match status" value="1"/>
</dbReference>
<evidence type="ECO:0000313" key="10">
    <source>
        <dbReference type="EMBL" id="KRG22250.1"/>
    </source>
</evidence>
<reference evidence="11" key="2">
    <citation type="journal article" date="2016" name="Genome Announc.">
        <title>Draft Genome Sequences of Two Novel Amoeba-Resistant Intranuclear Bacteria, 'Candidatus Berkiella cookevillensis' and 'Candidatus Berkiella aquae'.</title>
        <authorList>
            <person name="Mehari Y.T."/>
            <person name="Arivett B.A."/>
            <person name="Farone A.L."/>
            <person name="Gunderson J.H."/>
            <person name="Farone M.B."/>
        </authorList>
    </citation>
    <scope>NUCLEOTIDE SEQUENCE</scope>
    <source>
        <strain evidence="11">HT99</strain>
    </source>
</reference>
<dbReference type="GO" id="GO:0046655">
    <property type="term" value="P:folic acid metabolic process"/>
    <property type="evidence" value="ECO:0007669"/>
    <property type="project" value="TreeGrafter"/>
</dbReference>
<reference evidence="10" key="1">
    <citation type="submission" date="2015-09" db="EMBL/GenBank/DDBJ databases">
        <title>Draft Genome Sequences of Two Novel Amoeba-resistant Intranuclear Bacteria, Candidatus Berkiella cookevillensis and Candidatus Berkiella aquae.</title>
        <authorList>
            <person name="Mehari Y.T."/>
            <person name="Arivett B.A."/>
            <person name="Farone A.L."/>
            <person name="Gunderson J.H."/>
            <person name="Farone M.B."/>
        </authorList>
    </citation>
    <scope>NUCLEOTIDE SEQUENCE [LARGE SCALE GENOMIC DNA]</scope>
    <source>
        <strain evidence="10">HT99</strain>
    </source>
</reference>
<sequence length="162" mass="18463">MKKISFVVAMAENKVIGHNNQLLWHLPNDLKHFKELTIGKPIIMGRKTYESIGKPLPERQNIILTQQALTLPGCDVVHSVEEALAKAGTAEEVMVIGGGEIYRLFFPQAHTLYITLVHTTLNGETTFVEFDQDAWEETAHEEYFQDAKHAYDYSFITMERRG</sequence>
<dbReference type="Proteomes" id="UP000051497">
    <property type="component" value="Unassembled WGS sequence"/>
</dbReference>
<dbReference type="PANTHER" id="PTHR48069:SF3">
    <property type="entry name" value="DIHYDROFOLATE REDUCTASE"/>
    <property type="match status" value="1"/>
</dbReference>
<dbReference type="GO" id="GO:0006730">
    <property type="term" value="P:one-carbon metabolic process"/>
    <property type="evidence" value="ECO:0007669"/>
    <property type="project" value="UniProtKB-KW"/>
</dbReference>
<dbReference type="PIRSF" id="PIRSF000194">
    <property type="entry name" value="DHFR"/>
    <property type="match status" value="1"/>
</dbReference>
<comment type="function">
    <text evidence="7 8">Key enzyme in folate metabolism. Catalyzes an essential reaction for de novo glycine and purine synthesis, and for DNA precursor synthesis.</text>
</comment>
<dbReference type="CDD" id="cd00209">
    <property type="entry name" value="DHFR"/>
    <property type="match status" value="1"/>
</dbReference>
<comment type="similarity">
    <text evidence="2 8">Belongs to the dihydrofolate reductase family.</text>
</comment>
<dbReference type="Gene3D" id="3.40.430.10">
    <property type="entry name" value="Dihydrofolate Reductase, subunit A"/>
    <property type="match status" value="1"/>
</dbReference>
<dbReference type="PATRIC" id="fig|1590043.3.peg.670"/>
<dbReference type="InterPro" id="IPR001796">
    <property type="entry name" value="DHFR_dom"/>
</dbReference>
<dbReference type="EMBL" id="LKAJ02000001">
    <property type="protein sequence ID" value="MCS5712549.1"/>
    <property type="molecule type" value="Genomic_DNA"/>
</dbReference>